<comment type="similarity">
    <text evidence="2">Belongs to the cytochrome P450 family.</text>
</comment>
<gene>
    <name evidence="6" type="ORF">M430DRAFT_272759</name>
</gene>
<dbReference type="InterPro" id="IPR036396">
    <property type="entry name" value="Cyt_P450_sf"/>
</dbReference>
<name>A0A2T3BAM5_AMORE</name>
<protein>
    <recommendedName>
        <fullName evidence="8">Cytochrome P450</fullName>
    </recommendedName>
</protein>
<dbReference type="InterPro" id="IPR001128">
    <property type="entry name" value="Cyt_P450"/>
</dbReference>
<dbReference type="InterPro" id="IPR053007">
    <property type="entry name" value="CYP450_monoxygenase_sec-met"/>
</dbReference>
<accession>A0A2T3BAM5</accession>
<comment type="cofactor">
    <cofactor evidence="1 5">
        <name>heme</name>
        <dbReference type="ChEBI" id="CHEBI:30413"/>
    </cofactor>
</comment>
<feature type="binding site" description="axial binding residue" evidence="5">
    <location>
        <position position="418"/>
    </location>
    <ligand>
        <name>heme</name>
        <dbReference type="ChEBI" id="CHEBI:30413"/>
    </ligand>
    <ligandPart>
        <name>Fe</name>
        <dbReference type="ChEBI" id="CHEBI:18248"/>
    </ligandPart>
</feature>
<dbReference type="CDD" id="cd11040">
    <property type="entry name" value="CYP7_CYP8-like"/>
    <property type="match status" value="1"/>
</dbReference>
<evidence type="ECO:0000256" key="4">
    <source>
        <dbReference type="ARBA" id="ARBA00023004"/>
    </source>
</evidence>
<dbReference type="PANTHER" id="PTHR47582:SF1">
    <property type="entry name" value="P450, PUTATIVE (EUROFUNG)-RELATED"/>
    <property type="match status" value="1"/>
</dbReference>
<dbReference type="GO" id="GO:0020037">
    <property type="term" value="F:heme binding"/>
    <property type="evidence" value="ECO:0007669"/>
    <property type="project" value="InterPro"/>
</dbReference>
<dbReference type="RefSeq" id="XP_024723981.1">
    <property type="nucleotide sequence ID" value="XM_024865565.1"/>
</dbReference>
<evidence type="ECO:0000256" key="3">
    <source>
        <dbReference type="ARBA" id="ARBA00022723"/>
    </source>
</evidence>
<dbReference type="OrthoDB" id="3366823at2759"/>
<dbReference type="GO" id="GO:0005506">
    <property type="term" value="F:iron ion binding"/>
    <property type="evidence" value="ECO:0007669"/>
    <property type="project" value="InterPro"/>
</dbReference>
<dbReference type="EMBL" id="KZ679007">
    <property type="protein sequence ID" value="PSS25382.1"/>
    <property type="molecule type" value="Genomic_DNA"/>
</dbReference>
<dbReference type="SUPFAM" id="SSF48264">
    <property type="entry name" value="Cytochrome P450"/>
    <property type="match status" value="1"/>
</dbReference>
<proteinExistence type="inferred from homology"/>
<dbReference type="PANTHER" id="PTHR47582">
    <property type="entry name" value="P450, PUTATIVE (EUROFUNG)-RELATED"/>
    <property type="match status" value="1"/>
</dbReference>
<dbReference type="Gene3D" id="1.10.630.10">
    <property type="entry name" value="Cytochrome P450"/>
    <property type="match status" value="1"/>
</dbReference>
<dbReference type="AlphaFoldDB" id="A0A2T3BAM5"/>
<evidence type="ECO:0008006" key="8">
    <source>
        <dbReference type="Google" id="ProtNLM"/>
    </source>
</evidence>
<reference evidence="6 7" key="1">
    <citation type="journal article" date="2018" name="New Phytol.">
        <title>Comparative genomics and transcriptomics depict ericoid mycorrhizal fungi as versatile saprotrophs and plant mutualists.</title>
        <authorList>
            <person name="Martino E."/>
            <person name="Morin E."/>
            <person name="Grelet G.A."/>
            <person name="Kuo A."/>
            <person name="Kohler A."/>
            <person name="Daghino S."/>
            <person name="Barry K.W."/>
            <person name="Cichocki N."/>
            <person name="Clum A."/>
            <person name="Dockter R.B."/>
            <person name="Hainaut M."/>
            <person name="Kuo R.C."/>
            <person name="LaButti K."/>
            <person name="Lindahl B.D."/>
            <person name="Lindquist E.A."/>
            <person name="Lipzen A."/>
            <person name="Khouja H.R."/>
            <person name="Magnuson J."/>
            <person name="Murat C."/>
            <person name="Ohm R.A."/>
            <person name="Singer S.W."/>
            <person name="Spatafora J.W."/>
            <person name="Wang M."/>
            <person name="Veneault-Fourrey C."/>
            <person name="Henrissat B."/>
            <person name="Grigoriev I.V."/>
            <person name="Martin F.M."/>
            <person name="Perotto S."/>
        </authorList>
    </citation>
    <scope>NUCLEOTIDE SEQUENCE [LARGE SCALE GENOMIC DNA]</scope>
    <source>
        <strain evidence="6 7">ATCC 22711</strain>
    </source>
</reference>
<dbReference type="InterPro" id="IPR002403">
    <property type="entry name" value="Cyt_P450_E_grp-IV"/>
</dbReference>
<dbReference type="InParanoid" id="A0A2T3BAM5"/>
<evidence type="ECO:0000256" key="1">
    <source>
        <dbReference type="ARBA" id="ARBA00001971"/>
    </source>
</evidence>
<dbReference type="GO" id="GO:0016705">
    <property type="term" value="F:oxidoreductase activity, acting on paired donors, with incorporation or reduction of molecular oxygen"/>
    <property type="evidence" value="ECO:0007669"/>
    <property type="project" value="InterPro"/>
</dbReference>
<dbReference type="STRING" id="857342.A0A2T3BAM5"/>
<dbReference type="Pfam" id="PF00067">
    <property type="entry name" value="p450"/>
    <property type="match status" value="1"/>
</dbReference>
<keyword evidence="7" id="KW-1185">Reference proteome</keyword>
<evidence type="ECO:0000313" key="7">
    <source>
        <dbReference type="Proteomes" id="UP000241818"/>
    </source>
</evidence>
<organism evidence="6 7">
    <name type="scientific">Amorphotheca resinae ATCC 22711</name>
    <dbReference type="NCBI Taxonomy" id="857342"/>
    <lineage>
        <taxon>Eukaryota</taxon>
        <taxon>Fungi</taxon>
        <taxon>Dikarya</taxon>
        <taxon>Ascomycota</taxon>
        <taxon>Pezizomycotina</taxon>
        <taxon>Leotiomycetes</taxon>
        <taxon>Helotiales</taxon>
        <taxon>Amorphothecaceae</taxon>
        <taxon>Amorphotheca</taxon>
    </lineage>
</organism>
<keyword evidence="5" id="KW-0349">Heme</keyword>
<dbReference type="Proteomes" id="UP000241818">
    <property type="component" value="Unassembled WGS sequence"/>
</dbReference>
<keyword evidence="3 5" id="KW-0479">Metal-binding</keyword>
<evidence type="ECO:0000256" key="5">
    <source>
        <dbReference type="PIRSR" id="PIRSR602403-1"/>
    </source>
</evidence>
<dbReference type="PRINTS" id="PR00465">
    <property type="entry name" value="EP450IV"/>
</dbReference>
<evidence type="ECO:0000313" key="6">
    <source>
        <dbReference type="EMBL" id="PSS25382.1"/>
    </source>
</evidence>
<dbReference type="GeneID" id="36573646"/>
<evidence type="ECO:0000256" key="2">
    <source>
        <dbReference type="ARBA" id="ARBA00010617"/>
    </source>
</evidence>
<dbReference type="GO" id="GO:0004497">
    <property type="term" value="F:monooxygenase activity"/>
    <property type="evidence" value="ECO:0007669"/>
    <property type="project" value="InterPro"/>
</dbReference>
<keyword evidence="4 5" id="KW-0408">Iron</keyword>
<sequence length="490" mass="53943">MLLSQVLGTRPDTKEPRFISSKIPYIGHTLGILQHKMRYYTILSGKYHHDIFTLPMFGGRLYIVTAPDLVAPIQRHYKALSFWFLEGAFTVKLGALSKHAAKLLTENAAGREVGNSLVVDGMKETHAAMIAGLDSMNQTAVDIIGARMDQLEAEAATEVDLWKWVDSNVSLMTSGAVYGPMNPYRDPELARGLRAFSEDSTMLLAGVFPSILAPKGYAGRESIVRGFQNYFAAGGHESGSELIKARVKSLTEYGIPPEDIARFEAVNGFGILINTLPTAFWSVYHVFSNPETLASVRELTLPLLSTTTTDSGAPLYTLDVRQIREIPLLVSILHESLRYHSSGAAARMVMEDFTLDDKYLLKKDSMLLVPNREIHFHKETWGETVDTFDASRFMKTQVGGRKPPSGAFRGFGSGVNLCPGKNFATTEILAVVAMMVLRFDITPISGSWKYPGDDGNNMSTVICAPKDPVPVKIRPRQGLEGGTWVFKASN</sequence>